<reference evidence="1 2" key="1">
    <citation type="submission" date="2019-02" db="EMBL/GenBank/DDBJ databases">
        <title>Haloarcula mannanilyticum sp. nov., a mannan degrading haloarchaeon isolated from commercial salt.</title>
        <authorList>
            <person name="Enomoto S."/>
            <person name="Shimane Y."/>
            <person name="Kamekura M."/>
            <person name="Ito T."/>
            <person name="Moriya O."/>
            <person name="Ihara K."/>
            <person name="Takahashi-Ando N."/>
            <person name="Fukushima Y."/>
            <person name="Yoshida Y."/>
            <person name="Usama R."/>
            <person name="Takai K."/>
            <person name="Minegishi H."/>
        </authorList>
    </citation>
    <scope>NUCLEOTIDE SEQUENCE [LARGE SCALE GENOMIC DNA]</scope>
    <source>
        <strain evidence="1 2">MD130-1</strain>
    </source>
</reference>
<protein>
    <submittedName>
        <fullName evidence="1">Uncharacterized protein</fullName>
    </submittedName>
</protein>
<proteinExistence type="predicted"/>
<evidence type="ECO:0000313" key="1">
    <source>
        <dbReference type="EMBL" id="GCF14276.1"/>
    </source>
</evidence>
<gene>
    <name evidence="1" type="ORF">Harman_22110</name>
</gene>
<comment type="caution">
    <text evidence="1">The sequence shown here is derived from an EMBL/GenBank/DDBJ whole genome shotgun (WGS) entry which is preliminary data.</text>
</comment>
<dbReference type="Proteomes" id="UP000304382">
    <property type="component" value="Unassembled WGS sequence"/>
</dbReference>
<sequence>MGRYCDENECFDSQKAPDTLRSRGSLRSSVVSLPAVLPSPGFPERIGPFQSLPCRLTEHRRGGIERGDCLDDGGR</sequence>
<dbReference type="EMBL" id="BIXZ01000003">
    <property type="protein sequence ID" value="GCF14276.1"/>
    <property type="molecule type" value="Genomic_DNA"/>
</dbReference>
<accession>A0A4C2EIU0</accession>
<dbReference type="AlphaFoldDB" id="A0A4C2EIU0"/>
<organism evidence="1 2">
    <name type="scientific">Haloarcula mannanilytica</name>
    <dbReference type="NCBI Taxonomy" id="2509225"/>
    <lineage>
        <taxon>Archaea</taxon>
        <taxon>Methanobacteriati</taxon>
        <taxon>Methanobacteriota</taxon>
        <taxon>Stenosarchaea group</taxon>
        <taxon>Halobacteria</taxon>
        <taxon>Halobacteriales</taxon>
        <taxon>Haloarculaceae</taxon>
        <taxon>Haloarcula</taxon>
    </lineage>
</organism>
<name>A0A4C2EIU0_9EURY</name>
<keyword evidence="2" id="KW-1185">Reference proteome</keyword>
<evidence type="ECO:0000313" key="2">
    <source>
        <dbReference type="Proteomes" id="UP000304382"/>
    </source>
</evidence>